<evidence type="ECO:0000313" key="8">
    <source>
        <dbReference type="Proteomes" id="UP000032141"/>
    </source>
</evidence>
<accession>A0A0D3AJJ1</accession>
<feature type="transmembrane region" description="Helical" evidence="5">
    <location>
        <begin position="125"/>
        <end position="144"/>
    </location>
</feature>
<dbReference type="RefSeq" id="XP_013619334.1">
    <property type="nucleotide sequence ID" value="XM_013763880.1"/>
</dbReference>
<dbReference type="AlphaFoldDB" id="A0A0D3AJJ1"/>
<dbReference type="GeneID" id="106325828"/>
<name>A0A0D3AJJ1_BRAOL</name>
<keyword evidence="1" id="KW-0479">Metal-binding</keyword>
<reference evidence="7" key="2">
    <citation type="submission" date="2015-03" db="UniProtKB">
        <authorList>
            <consortium name="EnsemblPlants"/>
        </authorList>
    </citation>
    <scope>IDENTIFICATION</scope>
</reference>
<evidence type="ECO:0000313" key="7">
    <source>
        <dbReference type="EnsemblPlants" id="Bo2g013740.1"/>
    </source>
</evidence>
<keyword evidence="3" id="KW-0862">Zinc</keyword>
<protein>
    <recommendedName>
        <fullName evidence="6">GRF-type domain-containing protein</fullName>
    </recommendedName>
</protein>
<keyword evidence="8" id="KW-1185">Reference proteome</keyword>
<evidence type="ECO:0000256" key="5">
    <source>
        <dbReference type="SAM" id="Phobius"/>
    </source>
</evidence>
<evidence type="ECO:0000256" key="4">
    <source>
        <dbReference type="PROSITE-ProRule" id="PRU01343"/>
    </source>
</evidence>
<dbReference type="InterPro" id="IPR010666">
    <property type="entry name" value="Znf_GRF"/>
</dbReference>
<dbReference type="Proteomes" id="UP000032141">
    <property type="component" value="Chromosome C2"/>
</dbReference>
<evidence type="ECO:0000256" key="1">
    <source>
        <dbReference type="ARBA" id="ARBA00022723"/>
    </source>
</evidence>
<proteinExistence type="predicted"/>
<organism evidence="7 8">
    <name type="scientific">Brassica oleracea var. oleracea</name>
    <dbReference type="NCBI Taxonomy" id="109376"/>
    <lineage>
        <taxon>Eukaryota</taxon>
        <taxon>Viridiplantae</taxon>
        <taxon>Streptophyta</taxon>
        <taxon>Embryophyta</taxon>
        <taxon>Tracheophyta</taxon>
        <taxon>Spermatophyta</taxon>
        <taxon>Magnoliopsida</taxon>
        <taxon>eudicotyledons</taxon>
        <taxon>Gunneridae</taxon>
        <taxon>Pentapetalae</taxon>
        <taxon>rosids</taxon>
        <taxon>malvids</taxon>
        <taxon>Brassicales</taxon>
        <taxon>Brassicaceae</taxon>
        <taxon>Brassiceae</taxon>
        <taxon>Brassica</taxon>
    </lineage>
</organism>
<dbReference type="PANTHER" id="PTHR33248">
    <property type="entry name" value="ZINC ION-BINDING PROTEIN"/>
    <property type="match status" value="1"/>
</dbReference>
<sequence>MSGASSNTSGASTGGNAYRRWGGVVMGIPKKCWCGDETVPLMSKSDKNPYRRYYRCATAARKKLENDNHIFKWIDEALINEVETLEFKTPRLEQELREIQTKVDKELCDKVQALLAEGKGNMKRMMIVGIVGCVGVLGIMELCIRKW</sequence>
<dbReference type="KEGG" id="boe:106325828"/>
<dbReference type="PROSITE" id="PS51999">
    <property type="entry name" value="ZF_GRF"/>
    <property type="match status" value="1"/>
</dbReference>
<dbReference type="GO" id="GO:0008270">
    <property type="term" value="F:zinc ion binding"/>
    <property type="evidence" value="ECO:0007669"/>
    <property type="project" value="UniProtKB-KW"/>
</dbReference>
<evidence type="ECO:0000256" key="3">
    <source>
        <dbReference type="ARBA" id="ARBA00022833"/>
    </source>
</evidence>
<evidence type="ECO:0000256" key="2">
    <source>
        <dbReference type="ARBA" id="ARBA00022771"/>
    </source>
</evidence>
<evidence type="ECO:0000259" key="6">
    <source>
        <dbReference type="PROSITE" id="PS51999"/>
    </source>
</evidence>
<dbReference type="HOGENOM" id="CLU_134040_2_0_1"/>
<dbReference type="Gramene" id="Bo2g013740.1">
    <property type="protein sequence ID" value="Bo2g013740.1"/>
    <property type="gene ID" value="Bo2g013740"/>
</dbReference>
<keyword evidence="2 4" id="KW-0863">Zinc-finger</keyword>
<dbReference type="EnsemblPlants" id="Bo2g013740.1">
    <property type="protein sequence ID" value="Bo2g013740.1"/>
    <property type="gene ID" value="Bo2g013740"/>
</dbReference>
<keyword evidence="5" id="KW-0472">Membrane</keyword>
<keyword evidence="5" id="KW-1133">Transmembrane helix</keyword>
<reference evidence="7 8" key="1">
    <citation type="journal article" date="2014" name="Genome Biol.">
        <title>Transcriptome and methylome profiling reveals relics of genome dominance in the mesopolyploid Brassica oleracea.</title>
        <authorList>
            <person name="Parkin I.A."/>
            <person name="Koh C."/>
            <person name="Tang H."/>
            <person name="Robinson S.J."/>
            <person name="Kagale S."/>
            <person name="Clarke W.E."/>
            <person name="Town C.D."/>
            <person name="Nixon J."/>
            <person name="Krishnakumar V."/>
            <person name="Bidwell S.L."/>
            <person name="Denoeud F."/>
            <person name="Belcram H."/>
            <person name="Links M.G."/>
            <person name="Just J."/>
            <person name="Clarke C."/>
            <person name="Bender T."/>
            <person name="Huebert T."/>
            <person name="Mason A.S."/>
            <person name="Pires J.C."/>
            <person name="Barker G."/>
            <person name="Moore J."/>
            <person name="Walley P.G."/>
            <person name="Manoli S."/>
            <person name="Batley J."/>
            <person name="Edwards D."/>
            <person name="Nelson M.N."/>
            <person name="Wang X."/>
            <person name="Paterson A.H."/>
            <person name="King G."/>
            <person name="Bancroft I."/>
            <person name="Chalhoub B."/>
            <person name="Sharpe A.G."/>
        </authorList>
    </citation>
    <scope>NUCLEOTIDE SEQUENCE</scope>
    <source>
        <strain evidence="7 8">cv. TO1000</strain>
    </source>
</reference>
<feature type="domain" description="GRF-type" evidence="6">
    <location>
        <begin position="32"/>
        <end position="77"/>
    </location>
</feature>
<keyword evidence="5" id="KW-0812">Transmembrane</keyword>